<comment type="similarity">
    <text evidence="2">Belongs to the UPF0410 family.</text>
</comment>
<protein>
    <submittedName>
        <fullName evidence="8">Putative membrane protein YeaQ/YmgE (Transglycosylase-associated protein family)</fullName>
    </submittedName>
</protein>
<dbReference type="InterPro" id="IPR007341">
    <property type="entry name" value="Transgly_assoc"/>
</dbReference>
<feature type="transmembrane region" description="Helical" evidence="7">
    <location>
        <begin position="65"/>
        <end position="84"/>
    </location>
</feature>
<evidence type="ECO:0000256" key="5">
    <source>
        <dbReference type="ARBA" id="ARBA00022989"/>
    </source>
</evidence>
<evidence type="ECO:0000256" key="2">
    <source>
        <dbReference type="ARBA" id="ARBA00011006"/>
    </source>
</evidence>
<evidence type="ECO:0000256" key="1">
    <source>
        <dbReference type="ARBA" id="ARBA00004651"/>
    </source>
</evidence>
<keyword evidence="5 7" id="KW-1133">Transmembrane helix</keyword>
<keyword evidence="3" id="KW-1003">Cell membrane</keyword>
<keyword evidence="9" id="KW-1185">Reference proteome</keyword>
<dbReference type="AlphaFoldDB" id="A0A2N0H580"/>
<dbReference type="PANTHER" id="PTHR33884">
    <property type="entry name" value="UPF0410 PROTEIN YMGE"/>
    <property type="match status" value="1"/>
</dbReference>
<dbReference type="EMBL" id="PHUF01000005">
    <property type="protein sequence ID" value="PKB14079.1"/>
    <property type="molecule type" value="Genomic_DNA"/>
</dbReference>
<evidence type="ECO:0000256" key="6">
    <source>
        <dbReference type="ARBA" id="ARBA00023136"/>
    </source>
</evidence>
<sequence>MINIIIALVVGGIIGWLASMVMNRDASMGMVANVIVGCLGSILGRFLLGGLLGGGHLRGDAFDPMTLLTAFLGAVILLAIVNLVRRGRVR</sequence>
<dbReference type="Pfam" id="PF04226">
    <property type="entry name" value="Transgly_assoc"/>
    <property type="match status" value="1"/>
</dbReference>
<gene>
    <name evidence="8" type="ORF">B0I00_2707</name>
</gene>
<organism evidence="8 9">
    <name type="scientific">Novosphingobium kunmingense</name>
    <dbReference type="NCBI Taxonomy" id="1211806"/>
    <lineage>
        <taxon>Bacteria</taxon>
        <taxon>Pseudomonadati</taxon>
        <taxon>Pseudomonadota</taxon>
        <taxon>Alphaproteobacteria</taxon>
        <taxon>Sphingomonadales</taxon>
        <taxon>Sphingomonadaceae</taxon>
        <taxon>Novosphingobium</taxon>
    </lineage>
</organism>
<feature type="transmembrane region" description="Helical" evidence="7">
    <location>
        <begin position="6"/>
        <end position="23"/>
    </location>
</feature>
<comment type="caution">
    <text evidence="8">The sequence shown here is derived from an EMBL/GenBank/DDBJ whole genome shotgun (WGS) entry which is preliminary data.</text>
</comment>
<evidence type="ECO:0000313" key="9">
    <source>
        <dbReference type="Proteomes" id="UP000232587"/>
    </source>
</evidence>
<evidence type="ECO:0000256" key="4">
    <source>
        <dbReference type="ARBA" id="ARBA00022692"/>
    </source>
</evidence>
<keyword evidence="4 7" id="KW-0812">Transmembrane</keyword>
<feature type="transmembrane region" description="Helical" evidence="7">
    <location>
        <begin position="30"/>
        <end position="53"/>
    </location>
</feature>
<evidence type="ECO:0000256" key="3">
    <source>
        <dbReference type="ARBA" id="ARBA00022475"/>
    </source>
</evidence>
<dbReference type="Proteomes" id="UP000232587">
    <property type="component" value="Unassembled WGS sequence"/>
</dbReference>
<keyword evidence="6 7" id="KW-0472">Membrane</keyword>
<proteinExistence type="inferred from homology"/>
<dbReference type="GO" id="GO:0005886">
    <property type="term" value="C:plasma membrane"/>
    <property type="evidence" value="ECO:0007669"/>
    <property type="project" value="UniProtKB-SubCell"/>
</dbReference>
<dbReference type="RefSeq" id="WP_198519251.1">
    <property type="nucleotide sequence ID" value="NZ_PHUF01000005.1"/>
</dbReference>
<comment type="subcellular location">
    <subcellularLocation>
        <location evidence="1">Cell membrane</location>
        <topology evidence="1">Multi-pass membrane protein</topology>
    </subcellularLocation>
</comment>
<evidence type="ECO:0000313" key="8">
    <source>
        <dbReference type="EMBL" id="PKB14079.1"/>
    </source>
</evidence>
<dbReference type="PANTHER" id="PTHR33884:SF3">
    <property type="entry name" value="UPF0410 PROTEIN YMGE"/>
    <property type="match status" value="1"/>
</dbReference>
<name>A0A2N0H580_9SPHN</name>
<accession>A0A2N0H580</accession>
<evidence type="ECO:0000256" key="7">
    <source>
        <dbReference type="SAM" id="Phobius"/>
    </source>
</evidence>
<reference evidence="8 9" key="1">
    <citation type="submission" date="2017-11" db="EMBL/GenBank/DDBJ databases">
        <title>Genomic Encyclopedia of Type Strains, Phase III (KMG-III): the genomes of soil and plant-associated and newly described type strains.</title>
        <authorList>
            <person name="Whitman W."/>
        </authorList>
    </citation>
    <scope>NUCLEOTIDE SEQUENCE [LARGE SCALE GENOMIC DNA]</scope>
    <source>
        <strain evidence="8 9">CGMCC 1.12274</strain>
    </source>
</reference>